<dbReference type="HOGENOM" id="CLU_2952942_0_0_7"/>
<name>B6WVL2_9BACT</name>
<reference evidence="1 2" key="2">
    <citation type="submission" date="2008-10" db="EMBL/GenBank/DDBJ databases">
        <authorList>
            <person name="Fulton L."/>
            <person name="Clifton S."/>
            <person name="Fulton B."/>
            <person name="Xu J."/>
            <person name="Minx P."/>
            <person name="Pepin K.H."/>
            <person name="Johnson M."/>
            <person name="Bhonagiri V."/>
            <person name="Nash W.E."/>
            <person name="Mardis E.R."/>
            <person name="Wilson R.K."/>
        </authorList>
    </citation>
    <scope>NUCLEOTIDE SEQUENCE [LARGE SCALE GENOMIC DNA]</scope>
    <source>
        <strain evidence="1 2">ATCC 29098</strain>
    </source>
</reference>
<reference evidence="1 2" key="1">
    <citation type="submission" date="2008-10" db="EMBL/GenBank/DDBJ databases">
        <title>Draft genome sequence of Desulvovibrio piger (ATCC 29098).</title>
        <authorList>
            <person name="Sudarsanam P."/>
            <person name="Ley R."/>
            <person name="Guruge J."/>
            <person name="Turnbaugh P.J."/>
            <person name="Mahowald M."/>
            <person name="Liep D."/>
            <person name="Gordon J."/>
        </authorList>
    </citation>
    <scope>NUCLEOTIDE SEQUENCE [LARGE SCALE GENOMIC DNA]</scope>
    <source>
        <strain evidence="1 2">ATCC 29098</strain>
    </source>
</reference>
<organism evidence="1 2">
    <name type="scientific">Desulfovibrio piger ATCC 29098</name>
    <dbReference type="NCBI Taxonomy" id="411464"/>
    <lineage>
        <taxon>Bacteria</taxon>
        <taxon>Pseudomonadati</taxon>
        <taxon>Thermodesulfobacteriota</taxon>
        <taxon>Desulfovibrionia</taxon>
        <taxon>Desulfovibrionales</taxon>
        <taxon>Desulfovibrionaceae</taxon>
        <taxon>Desulfovibrio</taxon>
    </lineage>
</organism>
<dbReference type="EMBL" id="ABXU01000065">
    <property type="protein sequence ID" value="EEB32918.1"/>
    <property type="molecule type" value="Genomic_DNA"/>
</dbReference>
<accession>B6WVL2</accession>
<evidence type="ECO:0000313" key="2">
    <source>
        <dbReference type="Proteomes" id="UP000003676"/>
    </source>
</evidence>
<dbReference type="AlphaFoldDB" id="B6WVL2"/>
<evidence type="ECO:0000313" key="1">
    <source>
        <dbReference type="EMBL" id="EEB32918.1"/>
    </source>
</evidence>
<comment type="caution">
    <text evidence="1">The sequence shown here is derived from an EMBL/GenBank/DDBJ whole genome shotgun (WGS) entry which is preliminary data.</text>
</comment>
<proteinExistence type="predicted"/>
<dbReference type="Proteomes" id="UP000003676">
    <property type="component" value="Unassembled WGS sequence"/>
</dbReference>
<protein>
    <submittedName>
        <fullName evidence="1">Uncharacterized protein</fullName>
    </submittedName>
</protein>
<gene>
    <name evidence="1" type="ORF">DESPIG_02130</name>
</gene>
<sequence length="59" mass="6772">MRWKVANHQRTEVHMELNFRGNAEEDLRALHERVLSGDMPGSRELLAILDSMDGAHDSQ</sequence>